<gene>
    <name evidence="2" type="ORF">J5N97_010999</name>
</gene>
<comment type="caution">
    <text evidence="2">The sequence shown here is derived from an EMBL/GenBank/DDBJ whole genome shotgun (WGS) entry which is preliminary data.</text>
</comment>
<name>A0A9D5HN32_9LILI</name>
<dbReference type="Proteomes" id="UP001085076">
    <property type="component" value="Miscellaneous, Linkage group lg02"/>
</dbReference>
<evidence type="ECO:0000256" key="1">
    <source>
        <dbReference type="SAM" id="MobiDB-lite"/>
    </source>
</evidence>
<feature type="region of interest" description="Disordered" evidence="1">
    <location>
        <begin position="1"/>
        <end position="84"/>
    </location>
</feature>
<evidence type="ECO:0000313" key="3">
    <source>
        <dbReference type="Proteomes" id="UP001085076"/>
    </source>
</evidence>
<keyword evidence="3" id="KW-1185">Reference proteome</keyword>
<reference evidence="2" key="2">
    <citation type="journal article" date="2022" name="Hortic Res">
        <title>The genome of Dioscorea zingiberensis sheds light on the biosynthesis, origin and evolution of the medicinally important diosgenin saponins.</title>
        <authorList>
            <person name="Li Y."/>
            <person name="Tan C."/>
            <person name="Li Z."/>
            <person name="Guo J."/>
            <person name="Li S."/>
            <person name="Chen X."/>
            <person name="Wang C."/>
            <person name="Dai X."/>
            <person name="Yang H."/>
            <person name="Song W."/>
            <person name="Hou L."/>
            <person name="Xu J."/>
            <person name="Tong Z."/>
            <person name="Xu A."/>
            <person name="Yuan X."/>
            <person name="Wang W."/>
            <person name="Yang Q."/>
            <person name="Chen L."/>
            <person name="Sun Z."/>
            <person name="Wang K."/>
            <person name="Pan B."/>
            <person name="Chen J."/>
            <person name="Bao Y."/>
            <person name="Liu F."/>
            <person name="Qi X."/>
            <person name="Gang D.R."/>
            <person name="Wen J."/>
            <person name="Li J."/>
        </authorList>
    </citation>
    <scope>NUCLEOTIDE SEQUENCE</scope>
    <source>
        <strain evidence="2">Dzin_1.0</strain>
    </source>
</reference>
<dbReference type="EMBL" id="JAGGNH010000002">
    <property type="protein sequence ID" value="KAJ0982744.1"/>
    <property type="molecule type" value="Genomic_DNA"/>
</dbReference>
<dbReference type="AlphaFoldDB" id="A0A9D5HN32"/>
<sequence length="272" mass="30521">MDRDSPINKSPGWARAAVPAHPSSSNKDKHSAVESLKNKKQYSTGESSRPKKRVRETTPTPRERSPKRPRPTSPVANKQPGTLAPAISSSLLKIPGLESHPIKSRDLLNNPITNFEELCLICGDDQATGQFACSIYKPFGVGYNEGVNEIDLEIEDMGIALSHNGSQSEEPSCINSTTPNKSRGSRSSIMDDEIVKGVRDMSYTLREAKKYWIELLSDVLFTMDDEYDKDDLDIAFKVLCYDEQSAHEFVHRRLAMRKKWTENFLTSSRTDL</sequence>
<feature type="region of interest" description="Disordered" evidence="1">
    <location>
        <begin position="164"/>
        <end position="189"/>
    </location>
</feature>
<protein>
    <submittedName>
        <fullName evidence="2">Uncharacterized protein</fullName>
    </submittedName>
</protein>
<feature type="compositionally biased region" description="Polar residues" evidence="1">
    <location>
        <begin position="164"/>
        <end position="188"/>
    </location>
</feature>
<evidence type="ECO:0000313" key="2">
    <source>
        <dbReference type="EMBL" id="KAJ0982744.1"/>
    </source>
</evidence>
<accession>A0A9D5HN32</accession>
<organism evidence="2 3">
    <name type="scientific">Dioscorea zingiberensis</name>
    <dbReference type="NCBI Taxonomy" id="325984"/>
    <lineage>
        <taxon>Eukaryota</taxon>
        <taxon>Viridiplantae</taxon>
        <taxon>Streptophyta</taxon>
        <taxon>Embryophyta</taxon>
        <taxon>Tracheophyta</taxon>
        <taxon>Spermatophyta</taxon>
        <taxon>Magnoliopsida</taxon>
        <taxon>Liliopsida</taxon>
        <taxon>Dioscoreales</taxon>
        <taxon>Dioscoreaceae</taxon>
        <taxon>Dioscorea</taxon>
    </lineage>
</organism>
<dbReference type="OrthoDB" id="611564at2759"/>
<reference evidence="2" key="1">
    <citation type="submission" date="2021-03" db="EMBL/GenBank/DDBJ databases">
        <authorList>
            <person name="Li Z."/>
            <person name="Yang C."/>
        </authorList>
    </citation>
    <scope>NUCLEOTIDE SEQUENCE</scope>
    <source>
        <strain evidence="2">Dzin_1.0</strain>
        <tissue evidence="2">Leaf</tissue>
    </source>
</reference>
<proteinExistence type="predicted"/>